<evidence type="ECO:0000256" key="6">
    <source>
        <dbReference type="ARBA" id="ARBA00023242"/>
    </source>
</evidence>
<dbReference type="FunFam" id="2.130.10.10:FF:003612">
    <property type="entry name" value="U3 small nucleolar RNA-associated protein 15 homolog-like Protein"/>
    <property type="match status" value="1"/>
</dbReference>
<sequence length="501" mass="56426">MSSFKKLNTKIYQKTDSVVTPDVIYWKKLGTPVLIKEFGPIDYIDFSPVEPHYFAVTCSVRVQVYNPTTKLVVKNLSRFRENAYGATFRSDGRLLCAGGEETNVKLFDLSTKNLLRLFKGHGAPVHRTYFIEGKPQIVSFSDDKNVKIWDIPTEKNVISYSEHGDYVRAGATNPLIPDIILSGGYDNFVKMYDTRTDQMVLNVNHGSPVESLLFLPSGGIFLSAGGTEIKIWDTIAGGKLLGSISQHHKTITCLRLASNNKRLLSGSLDRHVKIYDINTFKVVHTLDYPNAVLSLGVSKNDDTIVAGLVDGLVAISRREEEEKTKQVEKKAISFQHATNLHQPVVDVIVPQFDQEKETKYDKCLRKFEYSKALDCVLVSYVANKTPQVTVSVIQELIKRRALQKAFIGRNAKSVIQILRFFIRNVTETRFTKILIDAANIFIDTYEESPVLMDSEVRNLLINLTQLLREEVELADEMVALQGAMRMLLAAATVEETRPEQN</sequence>
<name>A0A482WF03_ASBVE</name>
<evidence type="ECO:0000256" key="8">
    <source>
        <dbReference type="PROSITE-ProRule" id="PRU00221"/>
    </source>
</evidence>
<dbReference type="Pfam" id="PF09384">
    <property type="entry name" value="UTP15_C"/>
    <property type="match status" value="1"/>
</dbReference>
<evidence type="ECO:0000259" key="9">
    <source>
        <dbReference type="Pfam" id="PF09384"/>
    </source>
</evidence>
<feature type="non-terminal residue" evidence="10">
    <location>
        <position position="501"/>
    </location>
</feature>
<keyword evidence="5" id="KW-0677">Repeat</keyword>
<comment type="function">
    <text evidence="7">Ribosome biogenesis factor. Involved in nucleolar processing of pre-18S ribosomal RNA. Required for optimal pre-ribosomal RNA transcription by RNA polymerase I. Part of the small subunit (SSU) processome, first precursor of the small eukaryotic ribosomal subunit. During the assembly of the SSU processome in the nucleolus, many ribosome biogenesis factors, an RNA chaperone and ribosomal proteins associate with the nascent pre-rRNA and work in concert to generate RNA folding, modifications, rearrangements and cleavage as well as targeted degradation of pre-ribosomal RNA by the RNA exosome.</text>
</comment>
<dbReference type="InterPro" id="IPR018983">
    <property type="entry name" value="U3_snoRNA-assocProt_15_C"/>
</dbReference>
<evidence type="ECO:0000256" key="1">
    <source>
        <dbReference type="ARBA" id="ARBA00004604"/>
    </source>
</evidence>
<dbReference type="PANTHER" id="PTHR19924">
    <property type="entry name" value="UTP15 U3 SMALL NUCLEOLAR RNA-ASSOCIATED PROTEIN 15 FAMILY MEMBER"/>
    <property type="match status" value="1"/>
</dbReference>
<dbReference type="STRING" id="1661398.A0A482WF03"/>
<dbReference type="InterPro" id="IPR015943">
    <property type="entry name" value="WD40/YVTN_repeat-like_dom_sf"/>
</dbReference>
<dbReference type="Pfam" id="PF00400">
    <property type="entry name" value="WD40"/>
    <property type="match status" value="3"/>
</dbReference>
<comment type="caution">
    <text evidence="10">The sequence shown here is derived from an EMBL/GenBank/DDBJ whole genome shotgun (WGS) entry which is preliminary data.</text>
</comment>
<feature type="repeat" description="WD" evidence="8">
    <location>
        <begin position="244"/>
        <end position="285"/>
    </location>
</feature>
<protein>
    <recommendedName>
        <fullName evidence="2">U3 small nucleolar RNA-associated protein 15 homolog</fullName>
    </recommendedName>
</protein>
<dbReference type="PANTHER" id="PTHR19924:SF26">
    <property type="entry name" value="U3 SMALL NUCLEOLAR RNA-ASSOCIATED PROTEIN 15 HOMOLOG"/>
    <property type="match status" value="1"/>
</dbReference>
<evidence type="ECO:0000256" key="5">
    <source>
        <dbReference type="ARBA" id="ARBA00022737"/>
    </source>
</evidence>
<comment type="subcellular location">
    <subcellularLocation>
        <location evidence="1">Nucleus</location>
        <location evidence="1">Nucleolus</location>
    </subcellularLocation>
</comment>
<keyword evidence="3" id="KW-0698">rRNA processing</keyword>
<dbReference type="AlphaFoldDB" id="A0A482WF03"/>
<feature type="domain" description="U3 small nucleolar RNA-associated protein 15 C-terminal" evidence="9">
    <location>
        <begin position="343"/>
        <end position="487"/>
    </location>
</feature>
<dbReference type="GO" id="GO:0006364">
    <property type="term" value="P:rRNA processing"/>
    <property type="evidence" value="ECO:0007669"/>
    <property type="project" value="UniProtKB-KW"/>
</dbReference>
<dbReference type="Proteomes" id="UP000292052">
    <property type="component" value="Unassembled WGS sequence"/>
</dbReference>
<dbReference type="GO" id="GO:0005730">
    <property type="term" value="C:nucleolus"/>
    <property type="evidence" value="ECO:0007669"/>
    <property type="project" value="UniProtKB-SubCell"/>
</dbReference>
<evidence type="ECO:0000256" key="2">
    <source>
        <dbReference type="ARBA" id="ARBA00018260"/>
    </source>
</evidence>
<keyword evidence="4 8" id="KW-0853">WD repeat</keyword>
<dbReference type="CDD" id="cd00200">
    <property type="entry name" value="WD40"/>
    <property type="match status" value="1"/>
</dbReference>
<keyword evidence="11" id="KW-1185">Reference proteome</keyword>
<dbReference type="PROSITE" id="PS50082">
    <property type="entry name" value="WD_REPEATS_2"/>
    <property type="match status" value="2"/>
</dbReference>
<evidence type="ECO:0000256" key="3">
    <source>
        <dbReference type="ARBA" id="ARBA00022552"/>
    </source>
</evidence>
<dbReference type="PROSITE" id="PS50294">
    <property type="entry name" value="WD_REPEATS_REGION"/>
    <property type="match status" value="2"/>
</dbReference>
<proteinExistence type="predicted"/>
<gene>
    <name evidence="10" type="ORF">BDFB_001362</name>
</gene>
<feature type="repeat" description="WD" evidence="8">
    <location>
        <begin position="118"/>
        <end position="159"/>
    </location>
</feature>
<dbReference type="SUPFAM" id="SSF50978">
    <property type="entry name" value="WD40 repeat-like"/>
    <property type="match status" value="1"/>
</dbReference>
<dbReference type="GO" id="GO:0045943">
    <property type="term" value="P:positive regulation of transcription by RNA polymerase I"/>
    <property type="evidence" value="ECO:0007669"/>
    <property type="project" value="TreeGrafter"/>
</dbReference>
<reference evidence="10 11" key="1">
    <citation type="submission" date="2017-03" db="EMBL/GenBank/DDBJ databases">
        <title>Genome of the blue death feigning beetle - Asbolus verrucosus.</title>
        <authorList>
            <person name="Rider S.D."/>
        </authorList>
    </citation>
    <scope>NUCLEOTIDE SEQUENCE [LARGE SCALE GENOMIC DNA]</scope>
    <source>
        <strain evidence="10">Butters</strain>
        <tissue evidence="10">Head and leg muscle</tissue>
    </source>
</reference>
<evidence type="ECO:0000313" key="11">
    <source>
        <dbReference type="Proteomes" id="UP000292052"/>
    </source>
</evidence>
<evidence type="ECO:0000313" key="10">
    <source>
        <dbReference type="EMBL" id="RZC43218.1"/>
    </source>
</evidence>
<dbReference type="EMBL" id="QDEB01001141">
    <property type="protein sequence ID" value="RZC43218.1"/>
    <property type="molecule type" value="Genomic_DNA"/>
</dbReference>
<dbReference type="InterPro" id="IPR036322">
    <property type="entry name" value="WD40_repeat_dom_sf"/>
</dbReference>
<keyword evidence="6" id="KW-0539">Nucleus</keyword>
<organism evidence="10 11">
    <name type="scientific">Asbolus verrucosus</name>
    <name type="common">Desert ironclad beetle</name>
    <dbReference type="NCBI Taxonomy" id="1661398"/>
    <lineage>
        <taxon>Eukaryota</taxon>
        <taxon>Metazoa</taxon>
        <taxon>Ecdysozoa</taxon>
        <taxon>Arthropoda</taxon>
        <taxon>Hexapoda</taxon>
        <taxon>Insecta</taxon>
        <taxon>Pterygota</taxon>
        <taxon>Neoptera</taxon>
        <taxon>Endopterygota</taxon>
        <taxon>Coleoptera</taxon>
        <taxon>Polyphaga</taxon>
        <taxon>Cucujiformia</taxon>
        <taxon>Tenebrionidae</taxon>
        <taxon>Pimeliinae</taxon>
        <taxon>Asbolus</taxon>
    </lineage>
</organism>
<dbReference type="Gene3D" id="2.130.10.10">
    <property type="entry name" value="YVTN repeat-like/Quinoprotein amine dehydrogenase"/>
    <property type="match status" value="2"/>
</dbReference>
<dbReference type="OrthoDB" id="431715at2759"/>
<accession>A0A482WF03</accession>
<dbReference type="InterPro" id="IPR001680">
    <property type="entry name" value="WD40_rpt"/>
</dbReference>
<evidence type="ECO:0000256" key="4">
    <source>
        <dbReference type="ARBA" id="ARBA00022574"/>
    </source>
</evidence>
<dbReference type="SMART" id="SM00320">
    <property type="entry name" value="WD40"/>
    <property type="match status" value="7"/>
</dbReference>
<evidence type="ECO:0000256" key="7">
    <source>
        <dbReference type="ARBA" id="ARBA00045437"/>
    </source>
</evidence>